<name>A0A6P8IYU3_ACTTE</name>
<feature type="region of interest" description="Disordered" evidence="8">
    <location>
        <begin position="312"/>
        <end position="397"/>
    </location>
</feature>
<feature type="compositionally biased region" description="Low complexity" evidence="8">
    <location>
        <begin position="369"/>
        <end position="379"/>
    </location>
</feature>
<proteinExistence type="inferred from homology"/>
<feature type="coiled-coil region" evidence="7">
    <location>
        <begin position="178"/>
        <end position="261"/>
    </location>
</feature>
<dbReference type="OrthoDB" id="10072335at2759"/>
<evidence type="ECO:0000313" key="11">
    <source>
        <dbReference type="RefSeq" id="XP_031571118.1"/>
    </source>
</evidence>
<keyword evidence="10" id="KW-1185">Reference proteome</keyword>
<reference evidence="11" key="1">
    <citation type="submission" date="2025-08" db="UniProtKB">
        <authorList>
            <consortium name="RefSeq"/>
        </authorList>
    </citation>
    <scope>IDENTIFICATION</scope>
</reference>
<dbReference type="Proteomes" id="UP000515163">
    <property type="component" value="Unplaced"/>
</dbReference>
<dbReference type="InParanoid" id="A0A6P8IYU3"/>
<evidence type="ECO:0000256" key="4">
    <source>
        <dbReference type="ARBA" id="ARBA00022989"/>
    </source>
</evidence>
<feature type="compositionally biased region" description="Basic and acidic residues" evidence="8">
    <location>
        <begin position="54"/>
        <end position="77"/>
    </location>
</feature>
<feature type="compositionally biased region" description="Gly residues" evidence="8">
    <location>
        <begin position="114"/>
        <end position="125"/>
    </location>
</feature>
<evidence type="ECO:0000256" key="2">
    <source>
        <dbReference type="ARBA" id="ARBA00008108"/>
    </source>
</evidence>
<evidence type="ECO:0000256" key="5">
    <source>
        <dbReference type="ARBA" id="ARBA00023054"/>
    </source>
</evidence>
<protein>
    <submittedName>
        <fullName evidence="11">Transmembrane and coiled-coil domains protein 2-like isoform X1</fullName>
    </submittedName>
</protein>
<evidence type="ECO:0000256" key="3">
    <source>
        <dbReference type="ARBA" id="ARBA00022692"/>
    </source>
</evidence>
<comment type="similarity">
    <text evidence="2">Belongs to the TEX28 family.</text>
</comment>
<dbReference type="PANTHER" id="PTHR17613">
    <property type="entry name" value="CEREBRAL PROTEIN-11-RELATED"/>
    <property type="match status" value="1"/>
</dbReference>
<gene>
    <name evidence="11" type="primary">LOC116305365</name>
</gene>
<keyword evidence="6 9" id="KW-0472">Membrane</keyword>
<dbReference type="GO" id="GO:0016020">
    <property type="term" value="C:membrane"/>
    <property type="evidence" value="ECO:0007669"/>
    <property type="project" value="UniProtKB-SubCell"/>
</dbReference>
<evidence type="ECO:0000256" key="1">
    <source>
        <dbReference type="ARBA" id="ARBA00004370"/>
    </source>
</evidence>
<keyword evidence="3 9" id="KW-0812">Transmembrane</keyword>
<comment type="subcellular location">
    <subcellularLocation>
        <location evidence="1">Membrane</location>
    </subcellularLocation>
</comment>
<evidence type="ECO:0000313" key="10">
    <source>
        <dbReference type="Proteomes" id="UP000515163"/>
    </source>
</evidence>
<evidence type="ECO:0000256" key="9">
    <source>
        <dbReference type="SAM" id="Phobius"/>
    </source>
</evidence>
<dbReference type="Pfam" id="PF10267">
    <property type="entry name" value="Tmemb_cc2"/>
    <property type="match status" value="1"/>
</dbReference>
<feature type="region of interest" description="Disordered" evidence="8">
    <location>
        <begin position="1"/>
        <end position="146"/>
    </location>
</feature>
<feature type="transmembrane region" description="Helical" evidence="9">
    <location>
        <begin position="565"/>
        <end position="583"/>
    </location>
</feature>
<feature type="coiled-coil region" evidence="7">
    <location>
        <begin position="402"/>
        <end position="482"/>
    </location>
</feature>
<dbReference type="InterPro" id="IPR019394">
    <property type="entry name" value="TEX28/TMCC"/>
</dbReference>
<evidence type="ECO:0000256" key="6">
    <source>
        <dbReference type="ARBA" id="ARBA00023136"/>
    </source>
</evidence>
<dbReference type="FunCoup" id="A0A6P8IYU3">
    <property type="interactions" value="1867"/>
</dbReference>
<dbReference type="GO" id="GO:0012505">
    <property type="term" value="C:endomembrane system"/>
    <property type="evidence" value="ECO:0007669"/>
    <property type="project" value="TreeGrafter"/>
</dbReference>
<dbReference type="KEGG" id="aten:116305365"/>
<dbReference type="PANTHER" id="PTHR17613:SF14">
    <property type="entry name" value="DEMENTIN, ISOFORM H"/>
    <property type="match status" value="1"/>
</dbReference>
<keyword evidence="5 7" id="KW-0175">Coiled coil</keyword>
<accession>A0A6P8IYU3</accession>
<evidence type="ECO:0000256" key="8">
    <source>
        <dbReference type="SAM" id="MobiDB-lite"/>
    </source>
</evidence>
<sequence>MASSPKKTNSNNLSVPTKNGSTGSSSSLTSETLRTALPKHSPSPKRSPSRWFKRKDGTKSDSEMQESELKHHYIPKERPKHFSKVLSQIKEGSRMQSSSRRRSKTSDVSLSSSGTGGVDVAGGNQGMTTRSGSAELHSGRSNTALSATDEENMDLDSLDGIMGSQEKDTDEVDGQVDSERIAHAIERLKRKIAKTKQQIRQLQEERDESVKEYLESTEGMQNQAKVKINFEKKNQKTNATIAQLQRKLQKYHKAMVDLEENGTLSSKVMAKEVLKGVKDNIRGISGGVKDGVKGAVSKPLEIIKNKFGSAENVSTVSPVPGSKTDGMDEEHSIASVTEENESRLVGSDSDRNFPQAAFSPHYISDDDSSSAASGAPASLPHHHSSPRYSLPPSPPVTFEQDINDVKENQSRLNETIDSLKEQLDLLARSLQEERYKSEHLQCQLNDLTSQWNDMTELHQNEMMSLKIELERAEERMECVEYRLSERAGEIEEALDSYVTRITKVETVQQQNQQMVGALDDYLEQSVQAKALFSKFLSVVLAVLAIILIVFTSIGRMIVPFTRTRGRLIFTSILIITLILIWKYQDSDVITAVFAHFARNSATAREKINSLLSPIWKLFYKEHNS</sequence>
<evidence type="ECO:0000256" key="7">
    <source>
        <dbReference type="SAM" id="Coils"/>
    </source>
</evidence>
<feature type="compositionally biased region" description="Polar residues" evidence="8">
    <location>
        <begin position="1"/>
        <end position="19"/>
    </location>
</feature>
<keyword evidence="4 9" id="KW-1133">Transmembrane helix</keyword>
<dbReference type="GeneID" id="116305365"/>
<dbReference type="AlphaFoldDB" id="A0A6P8IYU3"/>
<organism evidence="10 11">
    <name type="scientific">Actinia tenebrosa</name>
    <name type="common">Australian red waratah sea anemone</name>
    <dbReference type="NCBI Taxonomy" id="6105"/>
    <lineage>
        <taxon>Eukaryota</taxon>
        <taxon>Metazoa</taxon>
        <taxon>Cnidaria</taxon>
        <taxon>Anthozoa</taxon>
        <taxon>Hexacorallia</taxon>
        <taxon>Actiniaria</taxon>
        <taxon>Actiniidae</taxon>
        <taxon>Actinia</taxon>
    </lineage>
</organism>
<feature type="compositionally biased region" description="Low complexity" evidence="8">
    <location>
        <begin position="20"/>
        <end position="46"/>
    </location>
</feature>
<feature type="transmembrane region" description="Helical" evidence="9">
    <location>
        <begin position="531"/>
        <end position="553"/>
    </location>
</feature>
<dbReference type="RefSeq" id="XP_031571118.1">
    <property type="nucleotide sequence ID" value="XM_031715258.1"/>
</dbReference>